<dbReference type="InterPro" id="IPR036737">
    <property type="entry name" value="OmpA-like_sf"/>
</dbReference>
<evidence type="ECO:0000256" key="5">
    <source>
        <dbReference type="SAM" id="SignalP"/>
    </source>
</evidence>
<feature type="signal peptide" evidence="5">
    <location>
        <begin position="1"/>
        <end position="24"/>
    </location>
</feature>
<comment type="caution">
    <text evidence="7">The sequence shown here is derived from an EMBL/GenBank/DDBJ whole genome shotgun (WGS) entry which is preliminary data.</text>
</comment>
<keyword evidence="8" id="KW-1185">Reference proteome</keyword>
<dbReference type="Gene3D" id="3.30.1330.60">
    <property type="entry name" value="OmpA-like domain"/>
    <property type="match status" value="1"/>
</dbReference>
<dbReference type="PRINTS" id="PR01021">
    <property type="entry name" value="OMPADOMAIN"/>
</dbReference>
<dbReference type="PANTHER" id="PTHR30329">
    <property type="entry name" value="STATOR ELEMENT OF FLAGELLAR MOTOR COMPLEX"/>
    <property type="match status" value="1"/>
</dbReference>
<name>A0ABV4HMX4_9GAMM</name>
<evidence type="ECO:0000256" key="1">
    <source>
        <dbReference type="ARBA" id="ARBA00004442"/>
    </source>
</evidence>
<dbReference type="InterPro" id="IPR050330">
    <property type="entry name" value="Bact_OuterMem_StrucFunc"/>
</dbReference>
<dbReference type="RefSeq" id="WP_370564080.1">
    <property type="nucleotide sequence ID" value="NZ_JBFWIB010000006.1"/>
</dbReference>
<feature type="chain" id="PRO_5046397211" evidence="5">
    <location>
        <begin position="25"/>
        <end position="362"/>
    </location>
</feature>
<dbReference type="Pfam" id="PF00691">
    <property type="entry name" value="OmpA"/>
    <property type="match status" value="1"/>
</dbReference>
<proteinExistence type="predicted"/>
<dbReference type="PROSITE" id="PS51257">
    <property type="entry name" value="PROKAR_LIPOPROTEIN"/>
    <property type="match status" value="1"/>
</dbReference>
<dbReference type="InterPro" id="IPR006664">
    <property type="entry name" value="OMP_bac"/>
</dbReference>
<gene>
    <name evidence="7" type="ORF">AB6713_05570</name>
</gene>
<evidence type="ECO:0000313" key="7">
    <source>
        <dbReference type="EMBL" id="MEZ0474085.1"/>
    </source>
</evidence>
<dbReference type="CDD" id="cd07185">
    <property type="entry name" value="OmpA_C-like"/>
    <property type="match status" value="1"/>
</dbReference>
<feature type="compositionally biased region" description="Polar residues" evidence="4">
    <location>
        <begin position="32"/>
        <end position="47"/>
    </location>
</feature>
<feature type="region of interest" description="Disordered" evidence="4">
    <location>
        <begin position="32"/>
        <end position="72"/>
    </location>
</feature>
<sequence>MDNRPCQSLRTGLALMLLVGALVACGKRQQTDDATTQSNEPAEQIGQTVEPAAGQELEQPGDSKAAADKGDTPVGFDLDSIPISTAPLGEFPYFSVPEGYREDSRNARRLDFAQVAFWTGDRFETVEGKVYATGIRVKSDSDKQFSALEVVRNLEHVVTSAGGVQVADGQVPREARKDKAIEALMREYHTEAKCWAHDPMQTFVLRRTDRTIWVRTCKSQRFAGLIVAETQPFVPTSKLLPAETLKQKLEADGRVALQVNFATDKADILPGSQPQIAQVLQLLQQDPALKLSVDGHTDDTGGAAHNQALSEARARAVVAALAAEGIDPARLQAQGFGQDAPVADNATEQGRAQNRRVELVRI</sequence>
<keyword evidence="2 3" id="KW-0472">Membrane</keyword>
<dbReference type="PRINTS" id="PR01023">
    <property type="entry name" value="NAFLGMOTY"/>
</dbReference>
<evidence type="ECO:0000259" key="6">
    <source>
        <dbReference type="PROSITE" id="PS51123"/>
    </source>
</evidence>
<protein>
    <submittedName>
        <fullName evidence="7">OmpA family protein</fullName>
    </submittedName>
</protein>
<dbReference type="PANTHER" id="PTHR30329:SF20">
    <property type="entry name" value="EXPORTED PROTEIN"/>
    <property type="match status" value="1"/>
</dbReference>
<evidence type="ECO:0000256" key="2">
    <source>
        <dbReference type="ARBA" id="ARBA00023136"/>
    </source>
</evidence>
<accession>A0ABV4HMX4</accession>
<organism evidence="7 8">
    <name type="scientific">Luteimonas salinilitoris</name>
    <dbReference type="NCBI Taxonomy" id="3237697"/>
    <lineage>
        <taxon>Bacteria</taxon>
        <taxon>Pseudomonadati</taxon>
        <taxon>Pseudomonadota</taxon>
        <taxon>Gammaproteobacteria</taxon>
        <taxon>Lysobacterales</taxon>
        <taxon>Lysobacteraceae</taxon>
        <taxon>Luteimonas</taxon>
    </lineage>
</organism>
<evidence type="ECO:0000256" key="3">
    <source>
        <dbReference type="PROSITE-ProRule" id="PRU00473"/>
    </source>
</evidence>
<dbReference type="PROSITE" id="PS51123">
    <property type="entry name" value="OMPA_2"/>
    <property type="match status" value="1"/>
</dbReference>
<comment type="subcellular location">
    <subcellularLocation>
        <location evidence="1">Cell outer membrane</location>
    </subcellularLocation>
</comment>
<reference evidence="7 8" key="1">
    <citation type="submission" date="2024-07" db="EMBL/GenBank/DDBJ databases">
        <title>Luteimonas salilacus sp. nov., isolated from the shore soil of Salt Lake in Tibet of China.</title>
        <authorList>
            <person name="Zhang X."/>
            <person name="Li A."/>
        </authorList>
    </citation>
    <scope>NUCLEOTIDE SEQUENCE [LARGE SCALE GENOMIC DNA]</scope>
    <source>
        <strain evidence="7 8">B3-2-R+30</strain>
    </source>
</reference>
<evidence type="ECO:0000313" key="8">
    <source>
        <dbReference type="Proteomes" id="UP001566331"/>
    </source>
</evidence>
<feature type="domain" description="OmpA-like" evidence="6">
    <location>
        <begin position="248"/>
        <end position="362"/>
    </location>
</feature>
<dbReference type="SUPFAM" id="SSF103088">
    <property type="entry name" value="OmpA-like"/>
    <property type="match status" value="1"/>
</dbReference>
<keyword evidence="5" id="KW-0732">Signal</keyword>
<evidence type="ECO:0000256" key="4">
    <source>
        <dbReference type="SAM" id="MobiDB-lite"/>
    </source>
</evidence>
<dbReference type="InterPro" id="IPR006665">
    <property type="entry name" value="OmpA-like"/>
</dbReference>
<dbReference type="EMBL" id="JBFWIC010000005">
    <property type="protein sequence ID" value="MEZ0474085.1"/>
    <property type="molecule type" value="Genomic_DNA"/>
</dbReference>
<dbReference type="Proteomes" id="UP001566331">
    <property type="component" value="Unassembled WGS sequence"/>
</dbReference>